<dbReference type="InterPro" id="IPR025948">
    <property type="entry name" value="HTH-like_dom"/>
</dbReference>
<feature type="domain" description="HTH-like" evidence="1">
    <location>
        <begin position="4"/>
        <end position="38"/>
    </location>
</feature>
<gene>
    <name evidence="2" type="ORF">FEA48_28540</name>
</gene>
<dbReference type="AlphaFoldDB" id="A0A5R8ZU20"/>
<reference evidence="2 3" key="1">
    <citation type="submission" date="2019-05" db="EMBL/GenBank/DDBJ databases">
        <authorList>
            <person name="Moore K."/>
            <person name="O'Neill P."/>
            <person name="Farbos A."/>
            <person name="Studholme D.J."/>
        </authorList>
    </citation>
    <scope>NUCLEOTIDE SEQUENCE [LARGE SCALE GENOMIC DNA]</scope>
    <source>
        <strain evidence="2 3">DSM 9128</strain>
    </source>
</reference>
<protein>
    <submittedName>
        <fullName evidence="2">Transposase</fullName>
    </submittedName>
</protein>
<evidence type="ECO:0000313" key="2">
    <source>
        <dbReference type="EMBL" id="TLP69800.1"/>
    </source>
</evidence>
<dbReference type="RefSeq" id="WP_138216819.1">
    <property type="nucleotide sequence ID" value="NZ_VASG01000010.1"/>
</dbReference>
<comment type="caution">
    <text evidence="2">The sequence shown here is derived from an EMBL/GenBank/DDBJ whole genome shotgun (WGS) entry which is preliminary data.</text>
</comment>
<sequence>MTVNGIYGHRRIRAELTAMGQACGRPRVARLTREAACVFVRENVGGWNPAVATICRLHRII</sequence>
<proteinExistence type="predicted"/>
<dbReference type="Proteomes" id="UP000307510">
    <property type="component" value="Unassembled WGS sequence"/>
</dbReference>
<evidence type="ECO:0000259" key="1">
    <source>
        <dbReference type="Pfam" id="PF13276"/>
    </source>
</evidence>
<evidence type="ECO:0000313" key="3">
    <source>
        <dbReference type="Proteomes" id="UP000307510"/>
    </source>
</evidence>
<dbReference type="Pfam" id="PF13276">
    <property type="entry name" value="HTH_21"/>
    <property type="match status" value="1"/>
</dbReference>
<organism evidence="2 3">
    <name type="scientific">Pseudomonas nitroreducens</name>
    <dbReference type="NCBI Taxonomy" id="46680"/>
    <lineage>
        <taxon>Bacteria</taxon>
        <taxon>Pseudomonadati</taxon>
        <taxon>Pseudomonadota</taxon>
        <taxon>Gammaproteobacteria</taxon>
        <taxon>Pseudomonadales</taxon>
        <taxon>Pseudomonadaceae</taxon>
        <taxon>Pseudomonas</taxon>
    </lineage>
</organism>
<name>A0A5R8ZU20_PSENT</name>
<reference evidence="3" key="2">
    <citation type="submission" date="2019-06" db="EMBL/GenBank/DDBJ databases">
        <title>AzeR, a transcriptional regulator that responds to azelaic acid in Pseudomonas nitroreducens.</title>
        <authorList>
            <person name="Bez C."/>
            <person name="Javvadi S.G."/>
            <person name="Bertani I."/>
            <person name="Devescovi G."/>
            <person name="Studholme D.J."/>
            <person name="Geller A."/>
            <person name="Levy A."/>
            <person name="Venturi V."/>
        </authorList>
    </citation>
    <scope>NUCLEOTIDE SEQUENCE [LARGE SCALE GENOMIC DNA]</scope>
    <source>
        <strain evidence="3">DSM 9128</strain>
    </source>
</reference>
<dbReference type="EMBL" id="VASG01000010">
    <property type="protein sequence ID" value="TLP69800.1"/>
    <property type="molecule type" value="Genomic_DNA"/>
</dbReference>
<accession>A0A5R8ZU20</accession>